<dbReference type="AlphaFoldDB" id="A0A842AYT4"/>
<dbReference type="Pfam" id="PF03720">
    <property type="entry name" value="UDPG_MGDP_dh_C"/>
    <property type="match status" value="1"/>
</dbReference>
<keyword evidence="4" id="KW-0472">Membrane</keyword>
<keyword evidence="1" id="KW-0560">Oxidoreductase</keyword>
<dbReference type="PIRSF" id="PIRSF500136">
    <property type="entry name" value="UDP_ManNAc_DH"/>
    <property type="match status" value="1"/>
</dbReference>
<evidence type="ECO:0000313" key="7">
    <source>
        <dbReference type="Proteomes" id="UP000548082"/>
    </source>
</evidence>
<dbReference type="PANTHER" id="PTHR43491">
    <property type="entry name" value="UDP-N-ACETYL-D-MANNOSAMINE DEHYDROGENASE"/>
    <property type="match status" value="1"/>
</dbReference>
<protein>
    <submittedName>
        <fullName evidence="6">Nucleotide sugar dehydrogenase</fullName>
    </submittedName>
</protein>
<organism evidence="6 7">
    <name type="scientific">Listeria booriae</name>
    <dbReference type="NCBI Taxonomy" id="1552123"/>
    <lineage>
        <taxon>Bacteria</taxon>
        <taxon>Bacillati</taxon>
        <taxon>Bacillota</taxon>
        <taxon>Bacilli</taxon>
        <taxon>Bacillales</taxon>
        <taxon>Listeriaceae</taxon>
        <taxon>Listeria</taxon>
    </lineage>
</organism>
<dbReference type="EMBL" id="JAARVD010000004">
    <property type="protein sequence ID" value="MBC1796866.1"/>
    <property type="molecule type" value="Genomic_DNA"/>
</dbReference>
<keyword evidence="2" id="KW-0520">NAD</keyword>
<accession>A0A842AYT4</accession>
<dbReference type="RefSeq" id="WP_185545054.1">
    <property type="nucleotide sequence ID" value="NZ_JAARVD010000004.1"/>
</dbReference>
<keyword evidence="4" id="KW-1133">Transmembrane helix</keyword>
<dbReference type="InterPro" id="IPR036220">
    <property type="entry name" value="UDP-Glc/GDP-Man_DH_C_sf"/>
</dbReference>
<evidence type="ECO:0000313" key="6">
    <source>
        <dbReference type="EMBL" id="MBC1796866.1"/>
    </source>
</evidence>
<dbReference type="Pfam" id="PF03721">
    <property type="entry name" value="UDPG_MGDP_dh_N"/>
    <property type="match status" value="1"/>
</dbReference>
<evidence type="ECO:0000256" key="4">
    <source>
        <dbReference type="SAM" id="Phobius"/>
    </source>
</evidence>
<dbReference type="SMART" id="SM00984">
    <property type="entry name" value="UDPG_MGDP_dh_C"/>
    <property type="match status" value="1"/>
</dbReference>
<dbReference type="InterPro" id="IPR014026">
    <property type="entry name" value="UDP-Glc/GDP-Man_DH_dimer"/>
</dbReference>
<reference evidence="6 7" key="1">
    <citation type="submission" date="2020-03" db="EMBL/GenBank/DDBJ databases">
        <title>Soil Listeria distribution.</title>
        <authorList>
            <person name="Liao J."/>
            <person name="Wiedmann M."/>
        </authorList>
    </citation>
    <scope>NUCLEOTIDE SEQUENCE [LARGE SCALE GENOMIC DNA]</scope>
    <source>
        <strain evidence="6 7">FSL L7-0990</strain>
    </source>
</reference>
<dbReference type="PANTHER" id="PTHR43491:SF1">
    <property type="entry name" value="UDP-N-ACETYL-D-MANNOSAMINE DEHYDROGENASE"/>
    <property type="match status" value="1"/>
</dbReference>
<comment type="similarity">
    <text evidence="3">Belongs to the UDP-glucose/GDP-mannose dehydrogenase family.</text>
</comment>
<dbReference type="NCBIfam" id="TIGR03026">
    <property type="entry name" value="NDP-sugDHase"/>
    <property type="match status" value="1"/>
</dbReference>
<dbReference type="Proteomes" id="UP000548082">
    <property type="component" value="Unassembled WGS sequence"/>
</dbReference>
<keyword evidence="4" id="KW-0812">Transmembrane</keyword>
<gene>
    <name evidence="6" type="ORF">HCA55_09005</name>
</gene>
<comment type="caution">
    <text evidence="6">The sequence shown here is derived from an EMBL/GenBank/DDBJ whole genome shotgun (WGS) entry which is preliminary data.</text>
</comment>
<feature type="transmembrane region" description="Helical" evidence="4">
    <location>
        <begin position="12"/>
        <end position="31"/>
    </location>
</feature>
<dbReference type="SUPFAM" id="SSF51735">
    <property type="entry name" value="NAD(P)-binding Rossmann-fold domains"/>
    <property type="match status" value="1"/>
</dbReference>
<dbReference type="SUPFAM" id="SSF52413">
    <property type="entry name" value="UDP-glucose/GDP-mannose dehydrogenase C-terminal domain"/>
    <property type="match status" value="1"/>
</dbReference>
<sequence length="447" mass="49770">MNLEKMKQKIANKSIVVGIIGLGYVGLPLAIEFAKSGLHVIGFDIDETKVNSLNCGKSHILDVSTKDVSDMYKAGNFKATTDFKLLESVDAISICVPTPLTKSQEPDMSYIIESTNQIRNYMKKGVLITLESTTYPGTTEELLQTPLEDDGYFAGKDYFLCYSPERVDPGNPYYNTKNTPKIIGGATSNCVEVGSLLYGQVINKMHAVTSTKTAEMTKLLENTFRSINIAFINEMALLCDSLGMNIWEVIAAAETKPFGYMKFSPGPGIGGHCIPLDPMYLSWKAKESNFYSRFIDLAQELNNKMPDAVVAKTSEALNQQFKSLRGSKIILLGVAYKQDIDDVRESPALDIYELLKSSGVEVSYYDPHVKRFINQSGETVYSEKEMDTSLYDATLLITNHQEIDTLRAFNDSHLFIDTRNALDKVKDDKLFRIGEGSLPINKECVFV</sequence>
<dbReference type="GO" id="GO:0016616">
    <property type="term" value="F:oxidoreductase activity, acting on the CH-OH group of donors, NAD or NADP as acceptor"/>
    <property type="evidence" value="ECO:0007669"/>
    <property type="project" value="InterPro"/>
</dbReference>
<dbReference type="Pfam" id="PF00984">
    <property type="entry name" value="UDPG_MGDP_dh"/>
    <property type="match status" value="1"/>
</dbReference>
<dbReference type="Gene3D" id="3.40.50.720">
    <property type="entry name" value="NAD(P)-binding Rossmann-like Domain"/>
    <property type="match status" value="2"/>
</dbReference>
<evidence type="ECO:0000256" key="1">
    <source>
        <dbReference type="ARBA" id="ARBA00023002"/>
    </source>
</evidence>
<evidence type="ECO:0000256" key="2">
    <source>
        <dbReference type="ARBA" id="ARBA00023027"/>
    </source>
</evidence>
<proteinExistence type="inferred from homology"/>
<dbReference type="SUPFAM" id="SSF48179">
    <property type="entry name" value="6-phosphogluconate dehydrogenase C-terminal domain-like"/>
    <property type="match status" value="1"/>
</dbReference>
<dbReference type="InterPro" id="IPR028359">
    <property type="entry name" value="UDP_ManNAc/GlcNAc_DH"/>
</dbReference>
<dbReference type="InterPro" id="IPR017476">
    <property type="entry name" value="UDP-Glc/GDP-Man"/>
</dbReference>
<dbReference type="GO" id="GO:0051287">
    <property type="term" value="F:NAD binding"/>
    <property type="evidence" value="ECO:0007669"/>
    <property type="project" value="InterPro"/>
</dbReference>
<evidence type="ECO:0000256" key="3">
    <source>
        <dbReference type="PIRNR" id="PIRNR000124"/>
    </source>
</evidence>
<dbReference type="InterPro" id="IPR036291">
    <property type="entry name" value="NAD(P)-bd_dom_sf"/>
</dbReference>
<dbReference type="PIRSF" id="PIRSF000124">
    <property type="entry name" value="UDPglc_GDPman_dh"/>
    <property type="match status" value="1"/>
</dbReference>
<dbReference type="InterPro" id="IPR008927">
    <property type="entry name" value="6-PGluconate_DH-like_C_sf"/>
</dbReference>
<evidence type="ECO:0000259" key="5">
    <source>
        <dbReference type="SMART" id="SM00984"/>
    </source>
</evidence>
<dbReference type="InterPro" id="IPR014027">
    <property type="entry name" value="UDP-Glc/GDP-Man_DH_C"/>
</dbReference>
<dbReference type="GO" id="GO:0016628">
    <property type="term" value="F:oxidoreductase activity, acting on the CH-CH group of donors, NAD or NADP as acceptor"/>
    <property type="evidence" value="ECO:0007669"/>
    <property type="project" value="InterPro"/>
</dbReference>
<dbReference type="GO" id="GO:0000271">
    <property type="term" value="P:polysaccharide biosynthetic process"/>
    <property type="evidence" value="ECO:0007669"/>
    <property type="project" value="InterPro"/>
</dbReference>
<name>A0A842AYT4_9LIST</name>
<dbReference type="InterPro" id="IPR001732">
    <property type="entry name" value="UDP-Glc/GDP-Man_DH_N"/>
</dbReference>
<feature type="domain" description="UDP-glucose/GDP-mannose dehydrogenase C-terminal" evidence="5">
    <location>
        <begin position="330"/>
        <end position="424"/>
    </location>
</feature>